<feature type="domain" description="Phosphoadenosine phosphosulphate reductase" evidence="1">
    <location>
        <begin position="36"/>
        <end position="91"/>
    </location>
</feature>
<dbReference type="Pfam" id="PF11922">
    <property type="entry name" value="DUF3440"/>
    <property type="match status" value="2"/>
</dbReference>
<sequence>MNRTGPAGSRKIPLGTDVLTAARQRVADTFDQFERLCLSFSGGKDSTVMLHLVAEEARKRQRKFSILFIDWEVQYNATLTHVAAMRERYSDCTGQFFHVCLPVTTVNGVSCTQPEWTAWEPGVEWVRQPPADAITDPAYFPFYRSGMTFENFIPAFNAWFAQGGRAATLVGIRADESLNRFLAISSRRKLRLSPDRPWTTRQPDGDCWSIYPLYDWHVTDIWRFHAVSGLPYNPVYDLMFRAGVSLPAMRICEPFGPEQRKGLWLYHILEPETWARACERVSGAASGARYVRHGRDFFGRHRINKPAHHTWQSYACFLLDSLPQPVAEHYRTKIAVYLHWYRGREWPQGIPDEQDGDTGGRDIPSWRRICKVILRNDYWCRGLSFSPTRTHNYRNYMARLKRQREEWGLI</sequence>
<reference evidence="2" key="1">
    <citation type="submission" date="2018-11" db="EMBL/GenBank/DDBJ databases">
        <authorList>
            <consortium name="PulseNet: The National Subtyping Network for Foodborne Disease Surveillance"/>
            <person name="Tarr C.L."/>
            <person name="Trees E."/>
            <person name="Katz L.S."/>
            <person name="Carleton-Romer H.A."/>
            <person name="Stroika S."/>
            <person name="Kucerova Z."/>
            <person name="Roache K.F."/>
            <person name="Sabol A.L."/>
            <person name="Besser J."/>
            <person name="Gerner-Smidt P."/>
        </authorList>
    </citation>
    <scope>NUCLEOTIDE SEQUENCE [LARGE SCALE GENOMIC DNA]</scope>
    <source>
        <strain evidence="2">PNUSAS059687</strain>
    </source>
</reference>
<dbReference type="CDD" id="cd23947">
    <property type="entry name" value="PAPS_reductase-like_YbdN"/>
    <property type="match status" value="1"/>
</dbReference>
<dbReference type="PANTHER" id="PTHR30083:SF0">
    <property type="entry name" value="3'-PHOSPHOADENOSINE 5'-PHOSPHOSULFATE SULFOTRANSFERASE (PAPS REDUCTASE)_FAD SYNTHETASE"/>
    <property type="match status" value="1"/>
</dbReference>
<dbReference type="Proteomes" id="UP000839513">
    <property type="component" value="Unassembled WGS sequence"/>
</dbReference>
<dbReference type="AlphaFoldDB" id="A0A3L2LBK6"/>
<dbReference type="GO" id="GO:0071453">
    <property type="term" value="P:cellular response to oxygen levels"/>
    <property type="evidence" value="ECO:0007669"/>
    <property type="project" value="TreeGrafter"/>
</dbReference>
<dbReference type="InterPro" id="IPR014729">
    <property type="entry name" value="Rossmann-like_a/b/a_fold"/>
</dbReference>
<dbReference type="PANTHER" id="PTHR30083">
    <property type="entry name" value="TRANSCRIPTIONAL REGULATOR-RELATED"/>
    <property type="match status" value="1"/>
</dbReference>
<evidence type="ECO:0000313" key="2">
    <source>
        <dbReference type="EMBL" id="MHS99912.1"/>
    </source>
</evidence>
<protein>
    <submittedName>
        <fullName evidence="2">DUF3440 domain-containing protein</fullName>
    </submittedName>
</protein>
<dbReference type="SUPFAM" id="SSF52402">
    <property type="entry name" value="Adenine nucleotide alpha hydrolases-like"/>
    <property type="match status" value="1"/>
</dbReference>
<dbReference type="Pfam" id="PF01507">
    <property type="entry name" value="PAPS_reduct"/>
    <property type="match status" value="2"/>
</dbReference>
<dbReference type="InterPro" id="IPR021845">
    <property type="entry name" value="DUF3440"/>
</dbReference>
<gene>
    <name evidence="2" type="ORF">EEN88_19320</name>
</gene>
<comment type="caution">
    <text evidence="2">The sequence shown here is derived from an EMBL/GenBank/DDBJ whole genome shotgun (WGS) entry which is preliminary data.</text>
</comment>
<proteinExistence type="predicted"/>
<dbReference type="EMBL" id="RNUA01000095">
    <property type="protein sequence ID" value="MHS99912.1"/>
    <property type="molecule type" value="Genomic_DNA"/>
</dbReference>
<name>A0A3L2LBK6_SALER</name>
<dbReference type="InterPro" id="IPR002500">
    <property type="entry name" value="PAPS_reduct_dom"/>
</dbReference>
<organism evidence="2">
    <name type="scientific">Salmonella enterica</name>
    <name type="common">Salmonella choleraesuis</name>
    <dbReference type="NCBI Taxonomy" id="28901"/>
    <lineage>
        <taxon>Bacteria</taxon>
        <taxon>Pseudomonadati</taxon>
        <taxon>Pseudomonadota</taxon>
        <taxon>Gammaproteobacteria</taxon>
        <taxon>Enterobacterales</taxon>
        <taxon>Enterobacteriaceae</taxon>
        <taxon>Salmonella</taxon>
    </lineage>
</organism>
<feature type="domain" description="Phosphoadenosine phosphosulphate reductase" evidence="1">
    <location>
        <begin position="165"/>
        <end position="241"/>
    </location>
</feature>
<dbReference type="GO" id="GO:0003824">
    <property type="term" value="F:catalytic activity"/>
    <property type="evidence" value="ECO:0007669"/>
    <property type="project" value="InterPro"/>
</dbReference>
<evidence type="ECO:0000259" key="1">
    <source>
        <dbReference type="Pfam" id="PF01507"/>
    </source>
</evidence>
<dbReference type="Gene3D" id="3.40.50.620">
    <property type="entry name" value="HUPs"/>
    <property type="match status" value="1"/>
</dbReference>
<accession>A0A3L2LBK6</accession>